<feature type="compositionally biased region" description="Pro residues" evidence="1">
    <location>
        <begin position="144"/>
        <end position="156"/>
    </location>
</feature>
<feature type="signal peptide" evidence="2">
    <location>
        <begin position="1"/>
        <end position="19"/>
    </location>
</feature>
<dbReference type="InterPro" id="IPR056124">
    <property type="entry name" value="DUF7707"/>
</dbReference>
<organism evidence="4 5">
    <name type="scientific">Coemansia biformis</name>
    <dbReference type="NCBI Taxonomy" id="1286918"/>
    <lineage>
        <taxon>Eukaryota</taxon>
        <taxon>Fungi</taxon>
        <taxon>Fungi incertae sedis</taxon>
        <taxon>Zoopagomycota</taxon>
        <taxon>Kickxellomycotina</taxon>
        <taxon>Kickxellomycetes</taxon>
        <taxon>Kickxellales</taxon>
        <taxon>Kickxellaceae</taxon>
        <taxon>Coemansia</taxon>
    </lineage>
</organism>
<sequence>MRIFEHAALALATASVALAWDATQMGEKLRKELCAEQVLYCSNVCGGEGLTREAFCNPTTLGAKCACVNGAEAVIRRYQWPVFQRVCQAQHAECRLACDRGGIAAPSKAACFSSCDTNMACNADTAPDLKMMVDKYDDVTSSSPKPPPPPPPPPAKPAAEASAVAGASPAAGRAGTKSSAGADVKSGSAKKGPGPLPTATSAAASGAAAGIWAVVAAAVAIGGSSGLV</sequence>
<evidence type="ECO:0000313" key="5">
    <source>
        <dbReference type="Proteomes" id="UP001143981"/>
    </source>
</evidence>
<name>A0A9W7YGJ1_9FUNG</name>
<comment type="caution">
    <text evidence="4">The sequence shown here is derived from an EMBL/GenBank/DDBJ whole genome shotgun (WGS) entry which is preliminary data.</text>
</comment>
<proteinExistence type="predicted"/>
<keyword evidence="2" id="KW-0732">Signal</keyword>
<evidence type="ECO:0000313" key="4">
    <source>
        <dbReference type="EMBL" id="KAJ1735949.1"/>
    </source>
</evidence>
<evidence type="ECO:0000256" key="2">
    <source>
        <dbReference type="SAM" id="SignalP"/>
    </source>
</evidence>
<dbReference type="EMBL" id="JANBOI010000007">
    <property type="protein sequence ID" value="KAJ1735949.1"/>
    <property type="molecule type" value="Genomic_DNA"/>
</dbReference>
<feature type="region of interest" description="Disordered" evidence="1">
    <location>
        <begin position="136"/>
        <end position="202"/>
    </location>
</feature>
<dbReference type="Pfam" id="PF24808">
    <property type="entry name" value="DUF7707"/>
    <property type="match status" value="1"/>
</dbReference>
<reference evidence="4" key="1">
    <citation type="submission" date="2022-07" db="EMBL/GenBank/DDBJ databases">
        <title>Phylogenomic reconstructions and comparative analyses of Kickxellomycotina fungi.</title>
        <authorList>
            <person name="Reynolds N.K."/>
            <person name="Stajich J.E."/>
            <person name="Barry K."/>
            <person name="Grigoriev I.V."/>
            <person name="Crous P."/>
            <person name="Smith M.E."/>
        </authorList>
    </citation>
    <scope>NUCLEOTIDE SEQUENCE</scope>
    <source>
        <strain evidence="4">BCRC 34381</strain>
    </source>
</reference>
<protein>
    <recommendedName>
        <fullName evidence="3">DUF7707 domain-containing protein</fullName>
    </recommendedName>
</protein>
<feature type="compositionally biased region" description="Low complexity" evidence="1">
    <location>
        <begin position="157"/>
        <end position="171"/>
    </location>
</feature>
<keyword evidence="5" id="KW-1185">Reference proteome</keyword>
<dbReference type="OrthoDB" id="1708823at2759"/>
<accession>A0A9W7YGJ1</accession>
<evidence type="ECO:0000256" key="1">
    <source>
        <dbReference type="SAM" id="MobiDB-lite"/>
    </source>
</evidence>
<dbReference type="Proteomes" id="UP001143981">
    <property type="component" value="Unassembled WGS sequence"/>
</dbReference>
<evidence type="ECO:0000259" key="3">
    <source>
        <dbReference type="Pfam" id="PF24808"/>
    </source>
</evidence>
<feature type="domain" description="DUF7707" evidence="3">
    <location>
        <begin position="21"/>
        <end position="118"/>
    </location>
</feature>
<feature type="chain" id="PRO_5040728608" description="DUF7707 domain-containing protein" evidence="2">
    <location>
        <begin position="20"/>
        <end position="228"/>
    </location>
</feature>
<gene>
    <name evidence="4" type="ORF">LPJ61_000255</name>
</gene>
<dbReference type="AlphaFoldDB" id="A0A9W7YGJ1"/>